<gene>
    <name evidence="1" type="ORF">S12H4_01442</name>
</gene>
<accession>X1Q1Q2</accession>
<name>X1Q1Q2_9ZZZZ</name>
<evidence type="ECO:0000313" key="1">
    <source>
        <dbReference type="EMBL" id="GAI62153.1"/>
    </source>
</evidence>
<protein>
    <submittedName>
        <fullName evidence="1">Uncharacterized protein</fullName>
    </submittedName>
</protein>
<dbReference type="EMBL" id="BARW01000286">
    <property type="protein sequence ID" value="GAI62153.1"/>
    <property type="molecule type" value="Genomic_DNA"/>
</dbReference>
<reference evidence="1" key="1">
    <citation type="journal article" date="2014" name="Front. Microbiol.">
        <title>High frequency of phylogenetically diverse reductive dehalogenase-homologous genes in deep subseafloor sedimentary metagenomes.</title>
        <authorList>
            <person name="Kawai M."/>
            <person name="Futagami T."/>
            <person name="Toyoda A."/>
            <person name="Takaki Y."/>
            <person name="Nishi S."/>
            <person name="Hori S."/>
            <person name="Arai W."/>
            <person name="Tsubouchi T."/>
            <person name="Morono Y."/>
            <person name="Uchiyama I."/>
            <person name="Ito T."/>
            <person name="Fujiyama A."/>
            <person name="Inagaki F."/>
            <person name="Takami H."/>
        </authorList>
    </citation>
    <scope>NUCLEOTIDE SEQUENCE</scope>
    <source>
        <strain evidence="1">Expedition CK06-06</strain>
    </source>
</reference>
<dbReference type="AlphaFoldDB" id="X1Q1Q2"/>
<sequence length="334" mass="38038">MAKPVYTKSKAQQGKKVKQGDCRAGRPFFVRLYPGLSAAALKAGFKLILALWYELRAINDNGSSRLLLNDALAALVKHFGYSQATAYRLLQVGDGKLWDIKRPPLATHDALYKSRRKRRLPFWTGYLSEGQANYSTKTPSPVIQIKGLREVAEYLDTLPGRAVEIRASDFRGRQAKTAQLYASFFKPDGSRAKPIARASIEVATGVKRRQQQRYDKEAGIKRVANFAFQQDGQGRLTPIRHLVEGKSRQWLKDRRLGNTYHSRALKAPRGMTKRVNAELRHRSSNQDEASCVSNKRFFFSARSLVRSPERHQEAFILVNKRDRLIKGRMEWCMA</sequence>
<organism evidence="1">
    <name type="scientific">marine sediment metagenome</name>
    <dbReference type="NCBI Taxonomy" id="412755"/>
    <lineage>
        <taxon>unclassified sequences</taxon>
        <taxon>metagenomes</taxon>
        <taxon>ecological metagenomes</taxon>
    </lineage>
</organism>
<comment type="caution">
    <text evidence="1">The sequence shown here is derived from an EMBL/GenBank/DDBJ whole genome shotgun (WGS) entry which is preliminary data.</text>
</comment>
<proteinExistence type="predicted"/>